<evidence type="ECO:0000313" key="3">
    <source>
        <dbReference type="Proteomes" id="UP000664521"/>
    </source>
</evidence>
<proteinExistence type="predicted"/>
<organism evidence="2 3">
    <name type="scientific">Heterodermia speciosa</name>
    <dbReference type="NCBI Taxonomy" id="116794"/>
    <lineage>
        <taxon>Eukaryota</taxon>
        <taxon>Fungi</taxon>
        <taxon>Dikarya</taxon>
        <taxon>Ascomycota</taxon>
        <taxon>Pezizomycotina</taxon>
        <taxon>Lecanoromycetes</taxon>
        <taxon>OSLEUM clade</taxon>
        <taxon>Lecanoromycetidae</taxon>
        <taxon>Caliciales</taxon>
        <taxon>Physciaceae</taxon>
        <taxon>Heterodermia</taxon>
    </lineage>
</organism>
<protein>
    <submittedName>
        <fullName evidence="2">Uncharacterized protein</fullName>
    </submittedName>
</protein>
<accession>A0A8H3IDN0</accession>
<feature type="compositionally biased region" description="Basic residues" evidence="1">
    <location>
        <begin position="64"/>
        <end position="73"/>
    </location>
</feature>
<reference evidence="2" key="1">
    <citation type="submission" date="2021-03" db="EMBL/GenBank/DDBJ databases">
        <authorList>
            <person name="Tagirdzhanova G."/>
        </authorList>
    </citation>
    <scope>NUCLEOTIDE SEQUENCE</scope>
</reference>
<evidence type="ECO:0000256" key="1">
    <source>
        <dbReference type="SAM" id="MobiDB-lite"/>
    </source>
</evidence>
<name>A0A8H3IDN0_9LECA</name>
<sequence length="511" mass="56242">MPGSSDWTPVRIRGKKQSKKSAPKAAPSTSSTTQTASSTSPTSQATSSHSRKQTKRAGSASGSRAKKNNKRRRGDAGGRSVQPGHASNGAPLERLPTELLEIIFFECLNLSLPRASVSIGRRLASKHVKTKLYSDIFCQLDWEEDRPDDPGIQVFDIIDPFPGAGAFQSDLLALKWFTPTFLQNVMGHTLMKSATEFILASPNLGDTKISSTSITEGFSSLYKSSRSSCDKRWPTEDTKKHTWSLASIDQKVDGTSSKGTDSYVCPTGSIDQDFEIRFSFYQGLPHLMSIATLPTNSLSRHRNVFFSDLLFCSRGCHIPQKLLRGPWNSLKCTMLAQLLKANCVLDRSGSSTDEEVANEGLVEAIAQPSVRAIVTLVGSLRRFASECTNIPEEELEVGKRLASIDSVGLTVTNEHLMLALAKDSPLQVLECLIDARDFAVDWRDEAIREWAWLRKQQGDKRGQFLLDRYADVDVVGGAQSQRITTMPAEWINSTPSWVDDEEDIAEFSGSA</sequence>
<dbReference type="EMBL" id="CAJPDS010000011">
    <property type="protein sequence ID" value="CAF9912110.1"/>
    <property type="molecule type" value="Genomic_DNA"/>
</dbReference>
<gene>
    <name evidence="2" type="ORF">HETSPECPRED_000835</name>
</gene>
<keyword evidence="3" id="KW-1185">Reference proteome</keyword>
<dbReference type="AlphaFoldDB" id="A0A8H3IDN0"/>
<feature type="compositionally biased region" description="Low complexity" evidence="1">
    <location>
        <begin position="23"/>
        <end position="48"/>
    </location>
</feature>
<dbReference type="OrthoDB" id="4167490at2759"/>
<comment type="caution">
    <text evidence="2">The sequence shown here is derived from an EMBL/GenBank/DDBJ whole genome shotgun (WGS) entry which is preliminary data.</text>
</comment>
<evidence type="ECO:0000313" key="2">
    <source>
        <dbReference type="EMBL" id="CAF9912110.1"/>
    </source>
</evidence>
<feature type="region of interest" description="Disordered" evidence="1">
    <location>
        <begin position="1"/>
        <end position="92"/>
    </location>
</feature>
<dbReference type="Proteomes" id="UP000664521">
    <property type="component" value="Unassembled WGS sequence"/>
</dbReference>
<feature type="compositionally biased region" description="Basic residues" evidence="1">
    <location>
        <begin position="12"/>
        <end position="22"/>
    </location>
</feature>